<evidence type="ECO:0000313" key="2">
    <source>
        <dbReference type="EMBL" id="NYD51757.1"/>
    </source>
</evidence>
<evidence type="ECO:0000313" key="3">
    <source>
        <dbReference type="Proteomes" id="UP000529783"/>
    </source>
</evidence>
<proteinExistence type="predicted"/>
<dbReference type="AlphaFoldDB" id="A0A7Y9JJS0"/>
<evidence type="ECO:0000256" key="1">
    <source>
        <dbReference type="SAM" id="MobiDB-lite"/>
    </source>
</evidence>
<dbReference type="RefSeq" id="WP_179848082.1">
    <property type="nucleotide sequence ID" value="NZ_JACCBA010000001.1"/>
</dbReference>
<dbReference type="Proteomes" id="UP000529783">
    <property type="component" value="Unassembled WGS sequence"/>
</dbReference>
<organism evidence="2 3">
    <name type="scientific">Actinomadura luteofluorescens</name>
    <dbReference type="NCBI Taxonomy" id="46163"/>
    <lineage>
        <taxon>Bacteria</taxon>
        <taxon>Bacillati</taxon>
        <taxon>Actinomycetota</taxon>
        <taxon>Actinomycetes</taxon>
        <taxon>Streptosporangiales</taxon>
        <taxon>Thermomonosporaceae</taxon>
        <taxon>Actinomadura</taxon>
    </lineage>
</organism>
<accession>A0A7Y9JJS0</accession>
<keyword evidence="3" id="KW-1185">Reference proteome</keyword>
<dbReference type="EMBL" id="JACCBA010000001">
    <property type="protein sequence ID" value="NYD51757.1"/>
    <property type="molecule type" value="Genomic_DNA"/>
</dbReference>
<feature type="compositionally biased region" description="Low complexity" evidence="1">
    <location>
        <begin position="42"/>
        <end position="59"/>
    </location>
</feature>
<name>A0A7Y9JJS0_9ACTN</name>
<feature type="region of interest" description="Disordered" evidence="1">
    <location>
        <begin position="41"/>
        <end position="62"/>
    </location>
</feature>
<gene>
    <name evidence="2" type="ORF">BJY14_007740</name>
</gene>
<comment type="caution">
    <text evidence="2">The sequence shown here is derived from an EMBL/GenBank/DDBJ whole genome shotgun (WGS) entry which is preliminary data.</text>
</comment>
<sequence length="164" mass="17749">MPGPQPPRRPPRRGWLIAASAGVLLVLLIAALAAVTGDDDQAPAAAKSSPAAKPSPSSSRETWEYLPAEQRKAFLAYLHQLDPGLTPESTGARPRPLRRAVSVCWDIYDGKPVATVLHNSTYRYNGGMASVPEGSEKARKILAAVKRWVCSSKELRAVYDARHP</sequence>
<reference evidence="2 3" key="1">
    <citation type="submission" date="2020-07" db="EMBL/GenBank/DDBJ databases">
        <title>Sequencing the genomes of 1000 actinobacteria strains.</title>
        <authorList>
            <person name="Klenk H.-P."/>
        </authorList>
    </citation>
    <scope>NUCLEOTIDE SEQUENCE [LARGE SCALE GENOMIC DNA]</scope>
    <source>
        <strain evidence="2 3">DSM 40398</strain>
    </source>
</reference>
<protein>
    <submittedName>
        <fullName evidence="2">Uncharacterized protein</fullName>
    </submittedName>
</protein>